<dbReference type="Proteomes" id="UP000280346">
    <property type="component" value="Unassembled WGS sequence"/>
</dbReference>
<dbReference type="GO" id="GO:0005829">
    <property type="term" value="C:cytosol"/>
    <property type="evidence" value="ECO:0007669"/>
    <property type="project" value="TreeGrafter"/>
</dbReference>
<dbReference type="OrthoDB" id="9773087at2"/>
<dbReference type="SUPFAM" id="SSF52374">
    <property type="entry name" value="Nucleotidylyl transferase"/>
    <property type="match status" value="1"/>
</dbReference>
<feature type="binding site" evidence="8">
    <location>
        <position position="195"/>
    </location>
    <ligand>
        <name>ATP</name>
        <dbReference type="ChEBI" id="CHEBI:30616"/>
    </ligand>
</feature>
<evidence type="ECO:0000256" key="4">
    <source>
        <dbReference type="ARBA" id="ARBA00022655"/>
    </source>
</evidence>
<keyword evidence="10" id="KW-1185">Reference proteome</keyword>
<dbReference type="InterPro" id="IPR014729">
    <property type="entry name" value="Rossmann-like_a/b/a_fold"/>
</dbReference>
<dbReference type="GO" id="GO:0005524">
    <property type="term" value="F:ATP binding"/>
    <property type="evidence" value="ECO:0007669"/>
    <property type="project" value="UniProtKB-KW"/>
</dbReference>
<dbReference type="EC" id="6.3.2.1" evidence="8"/>
<dbReference type="GO" id="GO:0015940">
    <property type="term" value="P:pantothenate biosynthetic process"/>
    <property type="evidence" value="ECO:0007669"/>
    <property type="project" value="UniProtKB-UniRule"/>
</dbReference>
<evidence type="ECO:0000256" key="6">
    <source>
        <dbReference type="ARBA" id="ARBA00022840"/>
    </source>
</evidence>
<dbReference type="FunFam" id="3.30.1300.10:FF:000001">
    <property type="entry name" value="Pantothenate synthetase"/>
    <property type="match status" value="1"/>
</dbReference>
<feature type="binding site" evidence="8">
    <location>
        <begin position="49"/>
        <end position="56"/>
    </location>
    <ligand>
        <name>ATP</name>
        <dbReference type="ChEBI" id="CHEBI:30616"/>
    </ligand>
</feature>
<feature type="binding site" evidence="8">
    <location>
        <position position="172"/>
    </location>
    <ligand>
        <name>(R)-pantoate</name>
        <dbReference type="ChEBI" id="CHEBI:15980"/>
    </ligand>
</feature>
<dbReference type="UniPathway" id="UPA00028">
    <property type="reaction ID" value="UER00005"/>
</dbReference>
<comment type="subunit">
    <text evidence="8">Homodimer.</text>
</comment>
<gene>
    <name evidence="8" type="primary">panC</name>
    <name evidence="9" type="ORF">EJ913_04590</name>
</gene>
<comment type="pathway">
    <text evidence="1 8">Cofactor biosynthesis; (R)-pantothenate biosynthesis; (R)-pantothenate from (R)-pantoate and beta-alanine: step 1/1.</text>
</comment>
<dbReference type="Gene3D" id="3.40.50.620">
    <property type="entry name" value="HUPs"/>
    <property type="match status" value="1"/>
</dbReference>
<name>A0A3S0V8C9_9PROT</name>
<sequence length="300" mass="31980">MTTPTVTRTDTPSGKQAASLPVLRTIADLRALVAAWRAEGLTVALVPTMGALHDGHLGLVRRGRELADRVIASVFVNPTQFAPHEDFDRYPRDEAGDSAKLVSAGCHALYAPTVREMYPDGFATAISVGGPSEGLCGTFRPQMFGGVAVVVTKLFLQALPDVAVFGEKDYQQLMVIRRFTRDLDIPVKVEGLPTVREADGLALSSRNAYLSADERARAPELNRALTAAAAALTGGAEVDGVLTAVRGRIAEAGFVSIDYVELRDAETLAPVSRVERPARLLAAAWLGKARLIDNIPVLPG</sequence>
<feature type="active site" description="Proton donor" evidence="8">
    <location>
        <position position="56"/>
    </location>
</feature>
<dbReference type="Pfam" id="PF02569">
    <property type="entry name" value="Pantoate_ligase"/>
    <property type="match status" value="1"/>
</dbReference>
<dbReference type="RefSeq" id="WP_126995219.1">
    <property type="nucleotide sequence ID" value="NZ_JBNPXW010000002.1"/>
</dbReference>
<feature type="binding site" evidence="8">
    <location>
        <position position="80"/>
    </location>
    <ligand>
        <name>beta-alanine</name>
        <dbReference type="ChEBI" id="CHEBI:57966"/>
    </ligand>
</feature>
<protein>
    <recommendedName>
        <fullName evidence="8">Pantothenate synthetase</fullName>
        <shortName evidence="8">PS</shortName>
        <ecNumber evidence="8">6.3.2.1</ecNumber>
    </recommendedName>
    <alternativeName>
        <fullName evidence="8">Pantoate--beta-alanine ligase</fullName>
    </alternativeName>
    <alternativeName>
        <fullName evidence="8">Pantoate-activating enzyme</fullName>
    </alternativeName>
</protein>
<dbReference type="InterPro" id="IPR003721">
    <property type="entry name" value="Pantoate_ligase"/>
</dbReference>
<evidence type="ECO:0000256" key="1">
    <source>
        <dbReference type="ARBA" id="ARBA00004990"/>
    </source>
</evidence>
<reference evidence="9 10" key="1">
    <citation type="submission" date="2018-12" db="EMBL/GenBank/DDBJ databases">
        <authorList>
            <person name="Yang Y."/>
        </authorList>
    </citation>
    <scope>NUCLEOTIDE SEQUENCE [LARGE SCALE GENOMIC DNA]</scope>
    <source>
        <strain evidence="9 10">GSF71</strain>
    </source>
</reference>
<keyword evidence="3 8" id="KW-0436">Ligase</keyword>
<feature type="binding site" evidence="8">
    <location>
        <position position="80"/>
    </location>
    <ligand>
        <name>(R)-pantoate</name>
        <dbReference type="ChEBI" id="CHEBI:15980"/>
    </ligand>
</feature>
<evidence type="ECO:0000256" key="8">
    <source>
        <dbReference type="HAMAP-Rule" id="MF_00158"/>
    </source>
</evidence>
<dbReference type="HAMAP" id="MF_00158">
    <property type="entry name" value="PanC"/>
    <property type="match status" value="1"/>
</dbReference>
<dbReference type="InterPro" id="IPR042176">
    <property type="entry name" value="Pantoate_ligase_C"/>
</dbReference>
<proteinExistence type="inferred from homology"/>
<dbReference type="GO" id="GO:0004592">
    <property type="term" value="F:pantoate-beta-alanine ligase activity"/>
    <property type="evidence" value="ECO:0007669"/>
    <property type="project" value="UniProtKB-UniRule"/>
</dbReference>
<comment type="similarity">
    <text evidence="2 8">Belongs to the pantothenate synthetase family.</text>
</comment>
<evidence type="ECO:0000256" key="5">
    <source>
        <dbReference type="ARBA" id="ARBA00022741"/>
    </source>
</evidence>
<accession>A0A3S0V8C9</accession>
<evidence type="ECO:0000256" key="3">
    <source>
        <dbReference type="ARBA" id="ARBA00022598"/>
    </source>
</evidence>
<dbReference type="InterPro" id="IPR004821">
    <property type="entry name" value="Cyt_trans-like"/>
</dbReference>
<dbReference type="CDD" id="cd00560">
    <property type="entry name" value="PanC"/>
    <property type="match status" value="1"/>
</dbReference>
<comment type="function">
    <text evidence="8">Catalyzes the condensation of pantoate with beta-alanine in an ATP-dependent reaction via a pantoyl-adenylate intermediate.</text>
</comment>
<evidence type="ECO:0000313" key="10">
    <source>
        <dbReference type="Proteomes" id="UP000280346"/>
    </source>
</evidence>
<comment type="miscellaneous">
    <text evidence="8">The reaction proceeds by a bi uni uni bi ping pong mechanism.</text>
</comment>
<comment type="caution">
    <text evidence="9">The sequence shown here is derived from an EMBL/GenBank/DDBJ whole genome shotgun (WGS) entry which is preliminary data.</text>
</comment>
<feature type="binding site" evidence="8">
    <location>
        <begin position="166"/>
        <end position="169"/>
    </location>
    <ligand>
        <name>ATP</name>
        <dbReference type="ChEBI" id="CHEBI:30616"/>
    </ligand>
</feature>
<dbReference type="Gene3D" id="3.30.1300.10">
    <property type="entry name" value="Pantoate-beta-alanine ligase, C-terminal domain"/>
    <property type="match status" value="1"/>
</dbReference>
<evidence type="ECO:0000256" key="7">
    <source>
        <dbReference type="ARBA" id="ARBA00048258"/>
    </source>
</evidence>
<comment type="subcellular location">
    <subcellularLocation>
        <location evidence="8">Cytoplasm</location>
    </subcellularLocation>
</comment>
<comment type="catalytic activity">
    <reaction evidence="7 8">
        <text>(R)-pantoate + beta-alanine + ATP = (R)-pantothenate + AMP + diphosphate + H(+)</text>
        <dbReference type="Rhea" id="RHEA:10912"/>
        <dbReference type="ChEBI" id="CHEBI:15378"/>
        <dbReference type="ChEBI" id="CHEBI:15980"/>
        <dbReference type="ChEBI" id="CHEBI:29032"/>
        <dbReference type="ChEBI" id="CHEBI:30616"/>
        <dbReference type="ChEBI" id="CHEBI:33019"/>
        <dbReference type="ChEBI" id="CHEBI:57966"/>
        <dbReference type="ChEBI" id="CHEBI:456215"/>
        <dbReference type="EC" id="6.3.2.1"/>
    </reaction>
</comment>
<evidence type="ECO:0000313" key="9">
    <source>
        <dbReference type="EMBL" id="RUQ75134.1"/>
    </source>
</evidence>
<dbReference type="NCBIfam" id="TIGR00018">
    <property type="entry name" value="panC"/>
    <property type="match status" value="1"/>
</dbReference>
<dbReference type="PANTHER" id="PTHR21299:SF1">
    <property type="entry name" value="PANTOATE--BETA-ALANINE LIGASE"/>
    <property type="match status" value="1"/>
</dbReference>
<dbReference type="NCBIfam" id="TIGR00125">
    <property type="entry name" value="cyt_tran_rel"/>
    <property type="match status" value="1"/>
</dbReference>
<keyword evidence="8" id="KW-0963">Cytoplasm</keyword>
<keyword evidence="6 8" id="KW-0067">ATP-binding</keyword>
<dbReference type="AlphaFoldDB" id="A0A3S0V8C9"/>
<feature type="binding site" evidence="8">
    <location>
        <begin position="203"/>
        <end position="206"/>
    </location>
    <ligand>
        <name>ATP</name>
        <dbReference type="ChEBI" id="CHEBI:30616"/>
    </ligand>
</feature>
<dbReference type="EMBL" id="RZIJ01000002">
    <property type="protein sequence ID" value="RUQ75134.1"/>
    <property type="molecule type" value="Genomic_DNA"/>
</dbReference>
<keyword evidence="5 8" id="KW-0547">Nucleotide-binding</keyword>
<dbReference type="PANTHER" id="PTHR21299">
    <property type="entry name" value="CYTIDYLATE KINASE/PANTOATE-BETA-ALANINE LIGASE"/>
    <property type="match status" value="1"/>
</dbReference>
<organism evidence="9 10">
    <name type="scientific">Azospirillum doebereinerae</name>
    <dbReference type="NCBI Taxonomy" id="92933"/>
    <lineage>
        <taxon>Bacteria</taxon>
        <taxon>Pseudomonadati</taxon>
        <taxon>Pseudomonadota</taxon>
        <taxon>Alphaproteobacteria</taxon>
        <taxon>Rhodospirillales</taxon>
        <taxon>Azospirillaceae</taxon>
        <taxon>Azospirillum</taxon>
    </lineage>
</organism>
<keyword evidence="4 8" id="KW-0566">Pantothenate biosynthesis</keyword>
<evidence type="ECO:0000256" key="2">
    <source>
        <dbReference type="ARBA" id="ARBA00009256"/>
    </source>
</evidence>